<gene>
    <name evidence="2" type="ORF">NIES37_14500</name>
</gene>
<evidence type="ECO:0000313" key="3">
    <source>
        <dbReference type="Proteomes" id="UP000218785"/>
    </source>
</evidence>
<reference evidence="2 3" key="1">
    <citation type="submission" date="2017-06" db="EMBL/GenBank/DDBJ databases">
        <title>Genome sequencing of cyanobaciteial culture collection at National Institute for Environmental Studies (NIES).</title>
        <authorList>
            <person name="Hirose Y."/>
            <person name="Shimura Y."/>
            <person name="Fujisawa T."/>
            <person name="Nakamura Y."/>
            <person name="Kawachi M."/>
        </authorList>
    </citation>
    <scope>NUCLEOTIDE SEQUENCE [LARGE SCALE GENOMIC DNA]</scope>
    <source>
        <strain evidence="2 3">NIES-37</strain>
    </source>
</reference>
<keyword evidence="1" id="KW-0732">Signal</keyword>
<dbReference type="AlphaFoldDB" id="A0A1Z4MVK6"/>
<protein>
    <submittedName>
        <fullName evidence="2">Uncharacterized protein</fullName>
    </submittedName>
</protein>
<accession>A0A1Z4MVK6</accession>
<dbReference type="KEGG" id="ttq:NIES37_14500"/>
<proteinExistence type="predicted"/>
<evidence type="ECO:0000313" key="2">
    <source>
        <dbReference type="EMBL" id="BAY97508.1"/>
    </source>
</evidence>
<keyword evidence="3" id="KW-1185">Reference proteome</keyword>
<name>A0A1Z4MVK6_9CYAN</name>
<feature type="chain" id="PRO_5012125196" evidence="1">
    <location>
        <begin position="24"/>
        <end position="97"/>
    </location>
</feature>
<feature type="signal peptide" evidence="1">
    <location>
        <begin position="1"/>
        <end position="23"/>
    </location>
</feature>
<dbReference type="Proteomes" id="UP000218785">
    <property type="component" value="Chromosome"/>
</dbReference>
<dbReference type="RefSeq" id="WP_096574550.1">
    <property type="nucleotide sequence ID" value="NZ_CAWNJS010000001.1"/>
</dbReference>
<sequence>MSRSITLLAVLILSLSIAFPAAASVCRNYNGHQICVLSIQRSAKNYWEYRAAISVDGVKKPMTVYNCRTQVKILQDGDTVPFAPQDPGNLICNFFKK</sequence>
<evidence type="ECO:0000256" key="1">
    <source>
        <dbReference type="SAM" id="SignalP"/>
    </source>
</evidence>
<dbReference type="EMBL" id="AP018248">
    <property type="protein sequence ID" value="BAY97508.1"/>
    <property type="molecule type" value="Genomic_DNA"/>
</dbReference>
<organism evidence="2 3">
    <name type="scientific">Tolypothrix tenuis PCC 7101</name>
    <dbReference type="NCBI Taxonomy" id="231146"/>
    <lineage>
        <taxon>Bacteria</taxon>
        <taxon>Bacillati</taxon>
        <taxon>Cyanobacteriota</taxon>
        <taxon>Cyanophyceae</taxon>
        <taxon>Nostocales</taxon>
        <taxon>Tolypothrichaceae</taxon>
        <taxon>Tolypothrix</taxon>
    </lineage>
</organism>